<sequence>MTMELGPRKPMLLVMYVVVICVLTASAKKVPVQNIGPIFMFGDSTLDVGTNNHINNCTAWANHPYYGIDNPETEATRRFSNGVNTADNIGFKDVTSACCADKTPQG</sequence>
<dbReference type="InterPro" id="IPR036514">
    <property type="entry name" value="SGNH_hydro_sf"/>
</dbReference>
<keyword evidence="10" id="KW-1185">Reference proteome</keyword>
<evidence type="ECO:0000256" key="8">
    <source>
        <dbReference type="SAM" id="SignalP"/>
    </source>
</evidence>
<evidence type="ECO:0000256" key="1">
    <source>
        <dbReference type="ARBA" id="ARBA00004613"/>
    </source>
</evidence>
<protein>
    <recommendedName>
        <fullName evidence="11">GDSL esterase/lipase</fullName>
    </recommendedName>
</protein>
<evidence type="ECO:0000256" key="5">
    <source>
        <dbReference type="ARBA" id="ARBA00022801"/>
    </source>
</evidence>
<dbReference type="Proteomes" id="UP001408789">
    <property type="component" value="Unassembled WGS sequence"/>
</dbReference>
<proteinExistence type="inferred from homology"/>
<evidence type="ECO:0000256" key="4">
    <source>
        <dbReference type="ARBA" id="ARBA00022729"/>
    </source>
</evidence>
<evidence type="ECO:0000256" key="7">
    <source>
        <dbReference type="ARBA" id="ARBA00023098"/>
    </source>
</evidence>
<dbReference type="PANTHER" id="PTHR45650">
    <property type="entry name" value="GDSL-LIKE LIPASE/ACYLHYDROLASE-RELATED"/>
    <property type="match status" value="1"/>
</dbReference>
<comment type="similarity">
    <text evidence="2">Belongs to the 'GDSL' lipolytic enzyme family.</text>
</comment>
<dbReference type="GO" id="GO:0016787">
    <property type="term" value="F:hydrolase activity"/>
    <property type="evidence" value="ECO:0007669"/>
    <property type="project" value="UniProtKB-KW"/>
</dbReference>
<evidence type="ECO:0008006" key="11">
    <source>
        <dbReference type="Google" id="ProtNLM"/>
    </source>
</evidence>
<accession>A0AAP0GI09</accession>
<keyword evidence="6" id="KW-0442">Lipid degradation</keyword>
<dbReference type="PANTHER" id="PTHR45650:SF8">
    <property type="entry name" value="GDSL ESTERASE_LIPASE"/>
    <property type="match status" value="1"/>
</dbReference>
<dbReference type="Gene3D" id="3.40.50.1110">
    <property type="entry name" value="SGNH hydrolase"/>
    <property type="match status" value="1"/>
</dbReference>
<keyword evidence="4 8" id="KW-0732">Signal</keyword>
<dbReference type="GO" id="GO:0016042">
    <property type="term" value="P:lipid catabolic process"/>
    <property type="evidence" value="ECO:0007669"/>
    <property type="project" value="UniProtKB-KW"/>
</dbReference>
<organism evidence="9 10">
    <name type="scientific">Deinandra increscens subsp. villosa</name>
    <dbReference type="NCBI Taxonomy" id="3103831"/>
    <lineage>
        <taxon>Eukaryota</taxon>
        <taxon>Viridiplantae</taxon>
        <taxon>Streptophyta</taxon>
        <taxon>Embryophyta</taxon>
        <taxon>Tracheophyta</taxon>
        <taxon>Spermatophyta</taxon>
        <taxon>Magnoliopsida</taxon>
        <taxon>eudicotyledons</taxon>
        <taxon>Gunneridae</taxon>
        <taxon>Pentapetalae</taxon>
        <taxon>asterids</taxon>
        <taxon>campanulids</taxon>
        <taxon>Asterales</taxon>
        <taxon>Asteraceae</taxon>
        <taxon>Asteroideae</taxon>
        <taxon>Heliantheae alliance</taxon>
        <taxon>Madieae</taxon>
        <taxon>Madiinae</taxon>
        <taxon>Deinandra</taxon>
    </lineage>
</organism>
<keyword evidence="7" id="KW-0443">Lipid metabolism</keyword>
<evidence type="ECO:0000256" key="6">
    <source>
        <dbReference type="ARBA" id="ARBA00022963"/>
    </source>
</evidence>
<evidence type="ECO:0000256" key="2">
    <source>
        <dbReference type="ARBA" id="ARBA00008668"/>
    </source>
</evidence>
<dbReference type="InterPro" id="IPR051238">
    <property type="entry name" value="GDSL_esterase/lipase"/>
</dbReference>
<evidence type="ECO:0000256" key="3">
    <source>
        <dbReference type="ARBA" id="ARBA00022525"/>
    </source>
</evidence>
<dbReference type="AlphaFoldDB" id="A0AAP0GI09"/>
<evidence type="ECO:0000313" key="9">
    <source>
        <dbReference type="EMBL" id="KAK9049996.1"/>
    </source>
</evidence>
<dbReference type="EMBL" id="JBCNJP010003927">
    <property type="protein sequence ID" value="KAK9049996.1"/>
    <property type="molecule type" value="Genomic_DNA"/>
</dbReference>
<feature type="signal peptide" evidence="8">
    <location>
        <begin position="1"/>
        <end position="27"/>
    </location>
</feature>
<evidence type="ECO:0000313" key="10">
    <source>
        <dbReference type="Proteomes" id="UP001408789"/>
    </source>
</evidence>
<comment type="subcellular location">
    <subcellularLocation>
        <location evidence="1">Secreted</location>
    </subcellularLocation>
</comment>
<feature type="chain" id="PRO_5042854287" description="GDSL esterase/lipase" evidence="8">
    <location>
        <begin position="28"/>
        <end position="106"/>
    </location>
</feature>
<gene>
    <name evidence="9" type="ORF">SSX86_031037</name>
</gene>
<keyword evidence="5" id="KW-0378">Hydrolase</keyword>
<dbReference type="GO" id="GO:0005576">
    <property type="term" value="C:extracellular region"/>
    <property type="evidence" value="ECO:0007669"/>
    <property type="project" value="UniProtKB-SubCell"/>
</dbReference>
<reference evidence="9 10" key="1">
    <citation type="submission" date="2024-04" db="EMBL/GenBank/DDBJ databases">
        <title>The reference genome of an endangered Asteraceae, Deinandra increscens subsp. villosa, native to the Central Coast of California.</title>
        <authorList>
            <person name="Guilliams M."/>
            <person name="Hasenstab-Lehman K."/>
            <person name="Meyer R."/>
            <person name="Mcevoy S."/>
        </authorList>
    </citation>
    <scope>NUCLEOTIDE SEQUENCE [LARGE SCALE GENOMIC DNA]</scope>
    <source>
        <tissue evidence="9">Leaf</tissue>
    </source>
</reference>
<name>A0AAP0GI09_9ASTR</name>
<comment type="caution">
    <text evidence="9">The sequence shown here is derived from an EMBL/GenBank/DDBJ whole genome shotgun (WGS) entry which is preliminary data.</text>
</comment>
<keyword evidence="3" id="KW-0964">Secreted</keyword>